<feature type="transmembrane region" description="Helical" evidence="1">
    <location>
        <begin position="54"/>
        <end position="74"/>
    </location>
</feature>
<evidence type="ECO:0000313" key="2">
    <source>
        <dbReference type="EMBL" id="MCO7545272.1"/>
    </source>
</evidence>
<keyword evidence="1" id="KW-0812">Transmembrane</keyword>
<keyword evidence="1" id="KW-0472">Membrane</keyword>
<feature type="transmembrane region" description="Helical" evidence="1">
    <location>
        <begin position="123"/>
        <end position="145"/>
    </location>
</feature>
<feature type="transmembrane region" description="Helical" evidence="1">
    <location>
        <begin position="94"/>
        <end position="111"/>
    </location>
</feature>
<dbReference type="AlphaFoldDB" id="A0AA41WHA1"/>
<protein>
    <submittedName>
        <fullName evidence="2">Uncharacterized protein</fullName>
    </submittedName>
</protein>
<feature type="transmembrane region" description="Helical" evidence="1">
    <location>
        <begin position="12"/>
        <end position="33"/>
    </location>
</feature>
<evidence type="ECO:0000256" key="1">
    <source>
        <dbReference type="SAM" id="Phobius"/>
    </source>
</evidence>
<dbReference type="PIRSF" id="PIRSF015875">
    <property type="entry name" value="UCP015875"/>
    <property type="match status" value="1"/>
</dbReference>
<reference evidence="2" key="1">
    <citation type="submission" date="2022-06" db="EMBL/GenBank/DDBJ databases">
        <title>Detection of beta-lactamases in bacteria of animal origin.</title>
        <authorList>
            <person name="Mlynarcik P."/>
            <person name="Zdarska V."/>
            <person name="Chudobova H."/>
            <person name="Prochazkova P."/>
            <person name="Hricova K."/>
            <person name="Mezerova K."/>
            <person name="Bardon J."/>
            <person name="Dolejska M."/>
            <person name="Sukkar I."/>
            <person name="Kolar M."/>
        </authorList>
    </citation>
    <scope>NUCLEOTIDE SEQUENCE</scope>
    <source>
        <strain evidence="2">S 300-3</strain>
    </source>
</reference>
<keyword evidence="1" id="KW-1133">Transmembrane helix</keyword>
<sequence length="147" mass="16309">MSGYSLLHVVHLLGAIFFIGTLFVEVAVLARVRQQVGPEAMQSVDKAVGARLRVVLHWVVLFVYGAGIGLAWHYRQALADPFASSFGTLLSLKILLAIGVFFSFGAVAMLLRSGRMTPARYRLIHWAIFAQMIGIVVLAKAMFYLRW</sequence>
<dbReference type="Proteomes" id="UP001165292">
    <property type="component" value="Unassembled WGS sequence"/>
</dbReference>
<proteinExistence type="predicted"/>
<gene>
    <name evidence="2" type="ORF">NJF43_10975</name>
</gene>
<dbReference type="EMBL" id="JAMYBS010000010">
    <property type="protein sequence ID" value="MCO7545272.1"/>
    <property type="molecule type" value="Genomic_DNA"/>
</dbReference>
<accession>A0AA41WHA1</accession>
<name>A0AA41WHA1_9GAMM</name>
<organism evidence="2 3">
    <name type="scientific">Stutzerimonas nitrititolerans</name>
    <dbReference type="NCBI Taxonomy" id="2482751"/>
    <lineage>
        <taxon>Bacteria</taxon>
        <taxon>Pseudomonadati</taxon>
        <taxon>Pseudomonadota</taxon>
        <taxon>Gammaproteobacteria</taxon>
        <taxon>Pseudomonadales</taxon>
        <taxon>Pseudomonadaceae</taxon>
        <taxon>Stutzerimonas</taxon>
    </lineage>
</organism>
<evidence type="ECO:0000313" key="3">
    <source>
        <dbReference type="Proteomes" id="UP001165292"/>
    </source>
</evidence>
<dbReference type="InterPro" id="IPR007418">
    <property type="entry name" value="DUF474"/>
</dbReference>
<dbReference type="RefSeq" id="WP_253163017.1">
    <property type="nucleotide sequence ID" value="NZ_DALZTE010000027.1"/>
</dbReference>
<comment type="caution">
    <text evidence="2">The sequence shown here is derived from an EMBL/GenBank/DDBJ whole genome shotgun (WGS) entry which is preliminary data.</text>
</comment>